<organism evidence="11 12">
    <name type="scientific">Sphingomonas bacterium</name>
    <dbReference type="NCBI Taxonomy" id="1895847"/>
    <lineage>
        <taxon>Bacteria</taxon>
        <taxon>Pseudomonadati</taxon>
        <taxon>Pseudomonadota</taxon>
        <taxon>Alphaproteobacteria</taxon>
        <taxon>Sphingomonadales</taxon>
        <taxon>Sphingomonadaceae</taxon>
        <taxon>Sphingomonas</taxon>
    </lineage>
</organism>
<dbReference type="Proteomes" id="UP000262699">
    <property type="component" value="Unassembled WGS sequence"/>
</dbReference>
<evidence type="ECO:0000256" key="3">
    <source>
        <dbReference type="ARBA" id="ARBA00022679"/>
    </source>
</evidence>
<accession>A0A3D0WDX6</accession>
<dbReference type="Gene3D" id="2.40.440.10">
    <property type="entry name" value="L,D-transpeptidase catalytic domain-like"/>
    <property type="match status" value="1"/>
</dbReference>
<protein>
    <recommendedName>
        <fullName evidence="10">L,D-TPase catalytic domain-containing protein</fullName>
    </recommendedName>
</protein>
<dbReference type="EMBL" id="DOYJ01000338">
    <property type="protein sequence ID" value="HCB76886.1"/>
    <property type="molecule type" value="Genomic_DNA"/>
</dbReference>
<dbReference type="GO" id="GO:0071972">
    <property type="term" value="F:peptidoglycan L,D-transpeptidase activity"/>
    <property type="evidence" value="ECO:0007669"/>
    <property type="project" value="TreeGrafter"/>
</dbReference>
<dbReference type="GO" id="GO:0018104">
    <property type="term" value="P:peptidoglycan-protein cross-linking"/>
    <property type="evidence" value="ECO:0007669"/>
    <property type="project" value="TreeGrafter"/>
</dbReference>
<keyword evidence="6 7" id="KW-0961">Cell wall biogenesis/degradation</keyword>
<evidence type="ECO:0000313" key="11">
    <source>
        <dbReference type="EMBL" id="HCB76886.1"/>
    </source>
</evidence>
<dbReference type="GO" id="GO:0016740">
    <property type="term" value="F:transferase activity"/>
    <property type="evidence" value="ECO:0007669"/>
    <property type="project" value="UniProtKB-KW"/>
</dbReference>
<dbReference type="Pfam" id="PF03734">
    <property type="entry name" value="YkuD"/>
    <property type="match status" value="1"/>
</dbReference>
<reference evidence="11 12" key="1">
    <citation type="journal article" date="2018" name="Nat. Biotechnol.">
        <title>A standardized bacterial taxonomy based on genome phylogeny substantially revises the tree of life.</title>
        <authorList>
            <person name="Parks D.H."/>
            <person name="Chuvochina M."/>
            <person name="Waite D.W."/>
            <person name="Rinke C."/>
            <person name="Skarshewski A."/>
            <person name="Chaumeil P.A."/>
            <person name="Hugenholtz P."/>
        </authorList>
    </citation>
    <scope>NUCLEOTIDE SEQUENCE [LARGE SCALE GENOMIC DNA]</scope>
    <source>
        <strain evidence="11">UBA9015</strain>
    </source>
</reference>
<feature type="chain" id="PRO_5017671119" description="L,D-TPase catalytic domain-containing protein" evidence="9">
    <location>
        <begin position="25"/>
        <end position="199"/>
    </location>
</feature>
<dbReference type="GO" id="GO:0005576">
    <property type="term" value="C:extracellular region"/>
    <property type="evidence" value="ECO:0007669"/>
    <property type="project" value="TreeGrafter"/>
</dbReference>
<dbReference type="InterPro" id="IPR038063">
    <property type="entry name" value="Transpep_catalytic_dom"/>
</dbReference>
<dbReference type="UniPathway" id="UPA00219"/>
<dbReference type="GO" id="GO:0008360">
    <property type="term" value="P:regulation of cell shape"/>
    <property type="evidence" value="ECO:0007669"/>
    <property type="project" value="UniProtKB-UniRule"/>
</dbReference>
<dbReference type="InterPro" id="IPR050979">
    <property type="entry name" value="LD-transpeptidase"/>
</dbReference>
<keyword evidence="5 7" id="KW-0573">Peptidoglycan synthesis</keyword>
<evidence type="ECO:0000313" key="12">
    <source>
        <dbReference type="Proteomes" id="UP000262699"/>
    </source>
</evidence>
<dbReference type="CDD" id="cd16913">
    <property type="entry name" value="YkuD_like"/>
    <property type="match status" value="1"/>
</dbReference>
<feature type="domain" description="L,D-TPase catalytic" evidence="10">
    <location>
        <begin position="56"/>
        <end position="164"/>
    </location>
</feature>
<evidence type="ECO:0000256" key="8">
    <source>
        <dbReference type="SAM" id="MobiDB-lite"/>
    </source>
</evidence>
<comment type="pathway">
    <text evidence="1 7">Cell wall biogenesis; peptidoglycan biosynthesis.</text>
</comment>
<sequence length="199" mass="21430">MVYGLLRLMLAGLATAMLPAAAHARGPAVTSVISLESPLAPGEYAWDDKGVPAGPVRIVVDLATEKLHVYRSGVEIGRAYILYGADHKPTPMGTFPILEKDRDHVSNLYNAPMPYMLRLTWGGVAIHGSQVEANAATHGCVGIPDEFAALLFAQAKKGDQVLVTRGWRPDLYKDEAPAPERLETEDGSETVVTEEIVTP</sequence>
<evidence type="ECO:0000256" key="5">
    <source>
        <dbReference type="ARBA" id="ARBA00022984"/>
    </source>
</evidence>
<keyword evidence="9" id="KW-0732">Signal</keyword>
<gene>
    <name evidence="11" type="ORF">DEP91_12075</name>
</gene>
<dbReference type="GO" id="GO:0071555">
    <property type="term" value="P:cell wall organization"/>
    <property type="evidence" value="ECO:0007669"/>
    <property type="project" value="UniProtKB-UniRule"/>
</dbReference>
<feature type="active site" description="Proton donor/acceptor" evidence="7">
    <location>
        <position position="127"/>
    </location>
</feature>
<keyword evidence="3" id="KW-0808">Transferase</keyword>
<proteinExistence type="inferred from homology"/>
<evidence type="ECO:0000256" key="7">
    <source>
        <dbReference type="PROSITE-ProRule" id="PRU01373"/>
    </source>
</evidence>
<evidence type="ECO:0000256" key="6">
    <source>
        <dbReference type="ARBA" id="ARBA00023316"/>
    </source>
</evidence>
<dbReference type="PROSITE" id="PS52029">
    <property type="entry name" value="LD_TPASE"/>
    <property type="match status" value="1"/>
</dbReference>
<comment type="caution">
    <text evidence="11">The sequence shown here is derived from an EMBL/GenBank/DDBJ whole genome shotgun (WGS) entry which is preliminary data.</text>
</comment>
<feature type="active site" description="Nucleophile" evidence="7">
    <location>
        <position position="140"/>
    </location>
</feature>
<keyword evidence="4 7" id="KW-0133">Cell shape</keyword>
<comment type="similarity">
    <text evidence="2">Belongs to the YkuD family.</text>
</comment>
<name>A0A3D0WDX6_9SPHN</name>
<evidence type="ECO:0000259" key="10">
    <source>
        <dbReference type="PROSITE" id="PS52029"/>
    </source>
</evidence>
<dbReference type="AlphaFoldDB" id="A0A3D0WDX6"/>
<evidence type="ECO:0000256" key="4">
    <source>
        <dbReference type="ARBA" id="ARBA00022960"/>
    </source>
</evidence>
<dbReference type="InterPro" id="IPR005490">
    <property type="entry name" value="LD_TPept_cat_dom"/>
</dbReference>
<feature type="signal peptide" evidence="9">
    <location>
        <begin position="1"/>
        <end position="24"/>
    </location>
</feature>
<evidence type="ECO:0000256" key="9">
    <source>
        <dbReference type="SAM" id="SignalP"/>
    </source>
</evidence>
<dbReference type="SUPFAM" id="SSF141523">
    <property type="entry name" value="L,D-transpeptidase catalytic domain-like"/>
    <property type="match status" value="1"/>
</dbReference>
<feature type="compositionally biased region" description="Basic and acidic residues" evidence="8">
    <location>
        <begin position="174"/>
        <end position="184"/>
    </location>
</feature>
<dbReference type="PANTHER" id="PTHR30582:SF2">
    <property type="entry name" value="L,D-TRANSPEPTIDASE YCIB-RELATED"/>
    <property type="match status" value="1"/>
</dbReference>
<feature type="region of interest" description="Disordered" evidence="8">
    <location>
        <begin position="174"/>
        <end position="199"/>
    </location>
</feature>
<evidence type="ECO:0000256" key="1">
    <source>
        <dbReference type="ARBA" id="ARBA00004752"/>
    </source>
</evidence>
<evidence type="ECO:0000256" key="2">
    <source>
        <dbReference type="ARBA" id="ARBA00005992"/>
    </source>
</evidence>
<dbReference type="PANTHER" id="PTHR30582">
    <property type="entry name" value="L,D-TRANSPEPTIDASE"/>
    <property type="match status" value="1"/>
</dbReference>